<organism evidence="2 3">
    <name type="scientific">Diversispora epigaea</name>
    <dbReference type="NCBI Taxonomy" id="1348612"/>
    <lineage>
        <taxon>Eukaryota</taxon>
        <taxon>Fungi</taxon>
        <taxon>Fungi incertae sedis</taxon>
        <taxon>Mucoromycota</taxon>
        <taxon>Glomeromycotina</taxon>
        <taxon>Glomeromycetes</taxon>
        <taxon>Diversisporales</taxon>
        <taxon>Diversisporaceae</taxon>
        <taxon>Diversispora</taxon>
    </lineage>
</organism>
<evidence type="ECO:0000313" key="3">
    <source>
        <dbReference type="Proteomes" id="UP000266861"/>
    </source>
</evidence>
<feature type="region of interest" description="Disordered" evidence="1">
    <location>
        <begin position="1"/>
        <end position="36"/>
    </location>
</feature>
<sequence length="160" mass="17757">MKQEVRPRTSQNLLPPRTNDSIGNTSSVFSGYGPRNNMSNVLRNQQSVLTNNFMSNGLNSMPSNFMDIDYRQRQSQNRLMSPNINRISSTTSNISSNWSNLSNSISSLTPLNLRQQAMPTNSIDECSVMSSSCSSGPPPKSEIIYGWLEKGSKGKNDSDR</sequence>
<keyword evidence="3" id="KW-1185">Reference proteome</keyword>
<accession>A0A397IU81</accession>
<dbReference type="Proteomes" id="UP000266861">
    <property type="component" value="Unassembled WGS sequence"/>
</dbReference>
<evidence type="ECO:0000256" key="1">
    <source>
        <dbReference type="SAM" id="MobiDB-lite"/>
    </source>
</evidence>
<comment type="caution">
    <text evidence="2">The sequence shown here is derived from an EMBL/GenBank/DDBJ whole genome shotgun (WGS) entry which is preliminary data.</text>
</comment>
<feature type="compositionally biased region" description="Basic and acidic residues" evidence="1">
    <location>
        <begin position="150"/>
        <end position="160"/>
    </location>
</feature>
<dbReference type="EMBL" id="PQFF01000170">
    <property type="protein sequence ID" value="RHZ77346.1"/>
    <property type="molecule type" value="Genomic_DNA"/>
</dbReference>
<feature type="region of interest" description="Disordered" evidence="1">
    <location>
        <begin position="126"/>
        <end position="160"/>
    </location>
</feature>
<gene>
    <name evidence="2" type="ORF">Glove_180g130</name>
</gene>
<evidence type="ECO:0000313" key="2">
    <source>
        <dbReference type="EMBL" id="RHZ77346.1"/>
    </source>
</evidence>
<feature type="compositionally biased region" description="Polar residues" evidence="1">
    <location>
        <begin position="8"/>
        <end position="29"/>
    </location>
</feature>
<reference evidence="2 3" key="1">
    <citation type="submission" date="2018-08" db="EMBL/GenBank/DDBJ databases">
        <title>Genome and evolution of the arbuscular mycorrhizal fungus Diversispora epigaea (formerly Glomus versiforme) and its bacterial endosymbionts.</title>
        <authorList>
            <person name="Sun X."/>
            <person name="Fei Z."/>
            <person name="Harrison M."/>
        </authorList>
    </citation>
    <scope>NUCLEOTIDE SEQUENCE [LARGE SCALE GENOMIC DNA]</scope>
    <source>
        <strain evidence="2 3">IT104</strain>
    </source>
</reference>
<proteinExistence type="predicted"/>
<dbReference type="AlphaFoldDB" id="A0A397IU81"/>
<name>A0A397IU81_9GLOM</name>
<protein>
    <submittedName>
        <fullName evidence="2">Uncharacterized protein</fullName>
    </submittedName>
</protein>